<dbReference type="InterPro" id="IPR011335">
    <property type="entry name" value="Restrct_endonuc-II-like"/>
</dbReference>
<dbReference type="Pfam" id="PF04480">
    <property type="entry name" value="DUF559"/>
    <property type="match status" value="1"/>
</dbReference>
<reference evidence="2 3" key="1">
    <citation type="submission" date="2023-07" db="EMBL/GenBank/DDBJ databases">
        <title>Sorghum-associated microbial communities from plants grown in Nebraska, USA.</title>
        <authorList>
            <person name="Schachtman D."/>
        </authorList>
    </citation>
    <scope>NUCLEOTIDE SEQUENCE [LARGE SCALE GENOMIC DNA]</scope>
    <source>
        <strain evidence="2 3">BE107</strain>
    </source>
</reference>
<evidence type="ECO:0000313" key="3">
    <source>
        <dbReference type="Proteomes" id="UP001254759"/>
    </source>
</evidence>
<dbReference type="InterPro" id="IPR007569">
    <property type="entry name" value="DUF559"/>
</dbReference>
<keyword evidence="2" id="KW-0540">Nuclease</keyword>
<feature type="domain" description="DUF559" evidence="1">
    <location>
        <begin position="9"/>
        <end position="112"/>
    </location>
</feature>
<dbReference type="Proteomes" id="UP001254759">
    <property type="component" value="Unassembled WGS sequence"/>
</dbReference>
<dbReference type="EMBL" id="JAVDTT010000002">
    <property type="protein sequence ID" value="MDR6841744.1"/>
    <property type="molecule type" value="Genomic_DNA"/>
</dbReference>
<keyword evidence="3" id="KW-1185">Reference proteome</keyword>
<proteinExistence type="predicted"/>
<dbReference type="RefSeq" id="WP_310092811.1">
    <property type="nucleotide sequence ID" value="NZ_JAVDTT010000002.1"/>
</dbReference>
<dbReference type="GO" id="GO:0004519">
    <property type="term" value="F:endonuclease activity"/>
    <property type="evidence" value="ECO:0007669"/>
    <property type="project" value="UniProtKB-KW"/>
</dbReference>
<name>A0ABU1RUE6_9GAMM</name>
<dbReference type="CDD" id="cd01038">
    <property type="entry name" value="Endonuclease_DUF559"/>
    <property type="match status" value="1"/>
</dbReference>
<evidence type="ECO:0000313" key="2">
    <source>
        <dbReference type="EMBL" id="MDR6841744.1"/>
    </source>
</evidence>
<accession>A0ABU1RUE6</accession>
<dbReference type="Gene3D" id="3.40.960.10">
    <property type="entry name" value="VSR Endonuclease"/>
    <property type="match status" value="1"/>
</dbReference>
<protein>
    <submittedName>
        <fullName evidence="2">Very-short-patch-repair endonuclease</fullName>
    </submittedName>
</protein>
<comment type="caution">
    <text evidence="2">The sequence shown here is derived from an EMBL/GenBank/DDBJ whole genome shotgun (WGS) entry which is preliminary data.</text>
</comment>
<keyword evidence="2" id="KW-0255">Endonuclease</keyword>
<dbReference type="InterPro" id="IPR047216">
    <property type="entry name" value="Endonuclease_DUF559_bact"/>
</dbReference>
<dbReference type="SUPFAM" id="SSF52980">
    <property type="entry name" value="Restriction endonuclease-like"/>
    <property type="match status" value="1"/>
</dbReference>
<evidence type="ECO:0000259" key="1">
    <source>
        <dbReference type="Pfam" id="PF04480"/>
    </source>
</evidence>
<organism evidence="2 3">
    <name type="scientific">Pseudoxanthomonas sacheonensis</name>
    <dbReference type="NCBI Taxonomy" id="443615"/>
    <lineage>
        <taxon>Bacteria</taxon>
        <taxon>Pseudomonadati</taxon>
        <taxon>Pseudomonadota</taxon>
        <taxon>Gammaproteobacteria</taxon>
        <taxon>Lysobacterales</taxon>
        <taxon>Lysobacteraceae</taxon>
        <taxon>Pseudoxanthomonas</taxon>
    </lineage>
</organism>
<dbReference type="PANTHER" id="PTHR38590">
    <property type="entry name" value="BLL0828 PROTEIN"/>
    <property type="match status" value="1"/>
</dbReference>
<dbReference type="PANTHER" id="PTHR38590:SF1">
    <property type="entry name" value="BLL0828 PROTEIN"/>
    <property type="match status" value="1"/>
</dbReference>
<gene>
    <name evidence="2" type="ORF">J2W94_002029</name>
</gene>
<keyword evidence="2" id="KW-0378">Hydrolase</keyword>
<sequence>MTRTANSLLHAKRMRQSATDAEAKLWRNLRAGRLAGYKFRRQQPIGRYIVDFVCFEQQLVVEVDGGQHVEAQLSDALRTEWLESEGFRVLRFWNDDVLLRTDLVLAEILRMLSTRRGQ</sequence>